<proteinExistence type="predicted"/>
<gene>
    <name evidence="1" type="ORF">GCM10010357_14660</name>
</gene>
<dbReference type="EMBL" id="BAAABX010000014">
    <property type="protein sequence ID" value="GAA0394795.1"/>
    <property type="molecule type" value="Genomic_DNA"/>
</dbReference>
<evidence type="ECO:0000313" key="1">
    <source>
        <dbReference type="EMBL" id="GAA0394795.1"/>
    </source>
</evidence>
<keyword evidence="2" id="KW-1185">Reference proteome</keyword>
<reference evidence="1 2" key="1">
    <citation type="journal article" date="2019" name="Int. J. Syst. Evol. Microbiol.">
        <title>The Global Catalogue of Microorganisms (GCM) 10K type strain sequencing project: providing services to taxonomists for standard genome sequencing and annotation.</title>
        <authorList>
            <consortium name="The Broad Institute Genomics Platform"/>
            <consortium name="The Broad Institute Genome Sequencing Center for Infectious Disease"/>
            <person name="Wu L."/>
            <person name="Ma J."/>
        </authorList>
    </citation>
    <scope>NUCLEOTIDE SEQUENCE [LARGE SCALE GENOMIC DNA]</scope>
    <source>
        <strain evidence="1 2">JCM 4788</strain>
    </source>
</reference>
<evidence type="ECO:0000313" key="2">
    <source>
        <dbReference type="Proteomes" id="UP001500879"/>
    </source>
</evidence>
<name>A0ABN0YGH2_9ACTN</name>
<protein>
    <submittedName>
        <fullName evidence="1">DUF5133 domain-containing protein</fullName>
    </submittedName>
</protein>
<accession>A0ABN0YGH2</accession>
<organism evidence="1 2">
    <name type="scientific">Streptomyces luteireticuli</name>
    <dbReference type="NCBI Taxonomy" id="173858"/>
    <lineage>
        <taxon>Bacteria</taxon>
        <taxon>Bacillati</taxon>
        <taxon>Actinomycetota</taxon>
        <taxon>Actinomycetes</taxon>
        <taxon>Kitasatosporales</taxon>
        <taxon>Streptomycetaceae</taxon>
        <taxon>Streptomyces</taxon>
    </lineage>
</organism>
<sequence>MLFAHPAVLRDLVERHTALERAAASGAADPGIRQELADVTYTLCVTTGTRDADAALRVARHRLAKSGGDHEDGAVPGGR</sequence>
<dbReference type="InterPro" id="IPR033457">
    <property type="entry name" value="DUF5133"/>
</dbReference>
<dbReference type="Proteomes" id="UP001500879">
    <property type="component" value="Unassembled WGS sequence"/>
</dbReference>
<dbReference type="Pfam" id="PF17196">
    <property type="entry name" value="DUF5133"/>
    <property type="match status" value="1"/>
</dbReference>
<comment type="caution">
    <text evidence="1">The sequence shown here is derived from an EMBL/GenBank/DDBJ whole genome shotgun (WGS) entry which is preliminary data.</text>
</comment>